<gene>
    <name evidence="12" type="primary">moaE</name>
    <name evidence="12" type="ordered locus">TERTU_0995</name>
</gene>
<proteinExistence type="inferred from homology"/>
<dbReference type="HOGENOM" id="CLU_089568_2_1_6"/>
<dbReference type="RefSeq" id="WP_015817788.1">
    <property type="nucleotide sequence ID" value="NC_012997.1"/>
</dbReference>
<dbReference type="Pfam" id="PF02391">
    <property type="entry name" value="MoaE"/>
    <property type="match status" value="1"/>
</dbReference>
<sequence length="147" mass="16407">MIRVQQADFDVAGEYRNLQQHGLAGAIVTFSGLVRDFAGDTSERFFLQHYPGMTESVLNKIVSQAQSRWPLLAVTVIHRVGHLQAGDQIVFVGVSSAHRKSAFAACEYIIDLLKTEAPFWKKEGRQWVDAKQSDQAAADRWLTADDS</sequence>
<dbReference type="UniPathway" id="UPA00344"/>
<name>C5BQE6_TERTT</name>
<protein>
    <recommendedName>
        <fullName evidence="4">Molybdopterin synthase catalytic subunit</fullName>
        <ecNumber evidence="3">2.8.1.12</ecNumber>
    </recommendedName>
    <alternativeName>
        <fullName evidence="9">MPT synthase subunit 2</fullName>
    </alternativeName>
    <alternativeName>
        <fullName evidence="7">Molybdenum cofactor biosynthesis protein E</fullName>
    </alternativeName>
    <alternativeName>
        <fullName evidence="8">Molybdopterin-converting factor large subunit</fullName>
    </alternativeName>
    <alternativeName>
        <fullName evidence="10">Molybdopterin-converting factor subunit 2</fullName>
    </alternativeName>
</protein>
<evidence type="ECO:0000256" key="7">
    <source>
        <dbReference type="ARBA" id="ARBA00029745"/>
    </source>
</evidence>
<evidence type="ECO:0000256" key="6">
    <source>
        <dbReference type="ARBA" id="ARBA00026066"/>
    </source>
</evidence>
<dbReference type="Gene3D" id="3.90.1170.40">
    <property type="entry name" value="Molybdopterin biosynthesis MoaE subunit"/>
    <property type="match status" value="1"/>
</dbReference>
<dbReference type="EC" id="2.8.1.12" evidence="3"/>
<evidence type="ECO:0000256" key="9">
    <source>
        <dbReference type="ARBA" id="ARBA00030781"/>
    </source>
</evidence>
<comment type="catalytic activity">
    <reaction evidence="11">
        <text>2 [molybdopterin-synthase sulfur-carrier protein]-C-terminal-Gly-aminoethanethioate + cyclic pyranopterin phosphate + H2O = molybdopterin + 2 [molybdopterin-synthase sulfur-carrier protein]-C-terminal Gly-Gly + 2 H(+)</text>
        <dbReference type="Rhea" id="RHEA:26333"/>
        <dbReference type="Rhea" id="RHEA-COMP:12202"/>
        <dbReference type="Rhea" id="RHEA-COMP:19907"/>
        <dbReference type="ChEBI" id="CHEBI:15377"/>
        <dbReference type="ChEBI" id="CHEBI:15378"/>
        <dbReference type="ChEBI" id="CHEBI:58698"/>
        <dbReference type="ChEBI" id="CHEBI:59648"/>
        <dbReference type="ChEBI" id="CHEBI:90778"/>
        <dbReference type="ChEBI" id="CHEBI:232372"/>
        <dbReference type="EC" id="2.8.1.12"/>
    </reaction>
</comment>
<evidence type="ECO:0000256" key="8">
    <source>
        <dbReference type="ARBA" id="ARBA00030407"/>
    </source>
</evidence>
<evidence type="ECO:0000256" key="5">
    <source>
        <dbReference type="ARBA" id="ARBA00023150"/>
    </source>
</evidence>
<evidence type="ECO:0000313" key="12">
    <source>
        <dbReference type="EMBL" id="ACR11676.1"/>
    </source>
</evidence>
<accession>C5BQE6</accession>
<dbReference type="AlphaFoldDB" id="C5BQE6"/>
<organism evidence="12 13">
    <name type="scientific">Teredinibacter turnerae (strain ATCC 39867 / T7901)</name>
    <dbReference type="NCBI Taxonomy" id="377629"/>
    <lineage>
        <taxon>Bacteria</taxon>
        <taxon>Pseudomonadati</taxon>
        <taxon>Pseudomonadota</taxon>
        <taxon>Gammaproteobacteria</taxon>
        <taxon>Cellvibrionales</taxon>
        <taxon>Cellvibrionaceae</taxon>
        <taxon>Teredinibacter</taxon>
    </lineage>
</organism>
<evidence type="ECO:0000313" key="13">
    <source>
        <dbReference type="Proteomes" id="UP000009080"/>
    </source>
</evidence>
<dbReference type="OrthoDB" id="9803224at2"/>
<dbReference type="PANTHER" id="PTHR23404">
    <property type="entry name" value="MOLYBDOPTERIN SYNTHASE RELATED"/>
    <property type="match status" value="1"/>
</dbReference>
<dbReference type="InterPro" id="IPR036563">
    <property type="entry name" value="MoaE_sf"/>
</dbReference>
<evidence type="ECO:0000256" key="3">
    <source>
        <dbReference type="ARBA" id="ARBA00011950"/>
    </source>
</evidence>
<dbReference type="NCBIfam" id="NF007959">
    <property type="entry name" value="PRK10678.1"/>
    <property type="match status" value="1"/>
</dbReference>
<evidence type="ECO:0000256" key="10">
    <source>
        <dbReference type="ARBA" id="ARBA00032474"/>
    </source>
</evidence>
<evidence type="ECO:0000256" key="1">
    <source>
        <dbReference type="ARBA" id="ARBA00005046"/>
    </source>
</evidence>
<dbReference type="STRING" id="377629.TERTU_0995"/>
<dbReference type="Proteomes" id="UP000009080">
    <property type="component" value="Chromosome"/>
</dbReference>
<evidence type="ECO:0000256" key="4">
    <source>
        <dbReference type="ARBA" id="ARBA00013858"/>
    </source>
</evidence>
<dbReference type="KEGG" id="ttu:TERTU_0995"/>
<dbReference type="EMBL" id="CP001614">
    <property type="protein sequence ID" value="ACR11676.1"/>
    <property type="molecule type" value="Genomic_DNA"/>
</dbReference>
<dbReference type="eggNOG" id="COG0314">
    <property type="taxonomic scope" value="Bacteria"/>
</dbReference>
<comment type="similarity">
    <text evidence="2">Belongs to the MoaE family.</text>
</comment>
<dbReference type="CDD" id="cd00756">
    <property type="entry name" value="MoaE"/>
    <property type="match status" value="1"/>
</dbReference>
<comment type="subunit">
    <text evidence="6">Heterotetramer of 2 MoaD subunits and 2 MoaE subunits. Also stable as homodimer. The enzyme changes between these two forms during catalysis.</text>
</comment>
<keyword evidence="5" id="KW-0501">Molybdenum cofactor biosynthesis</keyword>
<evidence type="ECO:0000256" key="11">
    <source>
        <dbReference type="ARBA" id="ARBA00049878"/>
    </source>
</evidence>
<reference evidence="12 13" key="1">
    <citation type="journal article" date="2009" name="PLoS ONE">
        <title>The complete genome of Teredinibacter turnerae T7901: an intracellular endosymbiont of marine wood-boring bivalves (shipworms).</title>
        <authorList>
            <person name="Yang J.C."/>
            <person name="Madupu R."/>
            <person name="Durkin A.S."/>
            <person name="Ekborg N.A."/>
            <person name="Pedamallu C.S."/>
            <person name="Hostetler J.B."/>
            <person name="Radune D."/>
            <person name="Toms B.S."/>
            <person name="Henrissat B."/>
            <person name="Coutinho P.M."/>
            <person name="Schwarz S."/>
            <person name="Field L."/>
            <person name="Trindade-Silva A.E."/>
            <person name="Soares C.A.G."/>
            <person name="Elshahawi S."/>
            <person name="Hanora A."/>
            <person name="Schmidt E.W."/>
            <person name="Haygood M.G."/>
            <person name="Posfai J."/>
            <person name="Benner J."/>
            <person name="Madinger C."/>
            <person name="Nove J."/>
            <person name="Anton B."/>
            <person name="Chaudhary K."/>
            <person name="Foster J."/>
            <person name="Holman A."/>
            <person name="Kumar S."/>
            <person name="Lessard P.A."/>
            <person name="Luyten Y.A."/>
            <person name="Slatko B."/>
            <person name="Wood N."/>
            <person name="Wu B."/>
            <person name="Teplitski M."/>
            <person name="Mougous J.D."/>
            <person name="Ward N."/>
            <person name="Eisen J.A."/>
            <person name="Badger J.H."/>
            <person name="Distel D.L."/>
        </authorList>
    </citation>
    <scope>NUCLEOTIDE SEQUENCE [LARGE SCALE GENOMIC DNA]</scope>
    <source>
        <strain evidence="13">ATCC 39867 / T7901</strain>
    </source>
</reference>
<dbReference type="SUPFAM" id="SSF54690">
    <property type="entry name" value="Molybdopterin synthase subunit MoaE"/>
    <property type="match status" value="1"/>
</dbReference>
<keyword evidence="13" id="KW-1185">Reference proteome</keyword>
<comment type="pathway">
    <text evidence="1">Cofactor biosynthesis; molybdopterin biosynthesis.</text>
</comment>
<evidence type="ECO:0000256" key="2">
    <source>
        <dbReference type="ARBA" id="ARBA00005426"/>
    </source>
</evidence>
<dbReference type="GO" id="GO:0006777">
    <property type="term" value="P:Mo-molybdopterin cofactor biosynthetic process"/>
    <property type="evidence" value="ECO:0007669"/>
    <property type="project" value="UniProtKB-KW"/>
</dbReference>
<dbReference type="GO" id="GO:0030366">
    <property type="term" value="F:molybdopterin synthase activity"/>
    <property type="evidence" value="ECO:0007669"/>
    <property type="project" value="UniProtKB-EC"/>
</dbReference>
<dbReference type="InterPro" id="IPR003448">
    <property type="entry name" value="Mopterin_biosynth_MoaE"/>
</dbReference>